<dbReference type="GO" id="GO:0005743">
    <property type="term" value="C:mitochondrial inner membrane"/>
    <property type="evidence" value="ECO:0007669"/>
    <property type="project" value="UniProtKB-SubCell"/>
</dbReference>
<evidence type="ECO:0000256" key="14">
    <source>
        <dbReference type="ARBA" id="ARBA00078525"/>
    </source>
</evidence>
<protein>
    <recommendedName>
        <fullName evidence="13">ATP synthase peripheral stalk subunit OSCP, mitochondrial</fullName>
    </recommendedName>
    <alternativeName>
        <fullName evidence="14">ATP synthase subunit O</fullName>
    </alternativeName>
    <alternativeName>
        <fullName evidence="11">Oligomycin sensitivity conferral protein</fullName>
    </alternativeName>
</protein>
<dbReference type="GO" id="GO:0046933">
    <property type="term" value="F:proton-transporting ATP synthase activity, rotational mechanism"/>
    <property type="evidence" value="ECO:0007669"/>
    <property type="project" value="InterPro"/>
</dbReference>
<comment type="caution">
    <text evidence="15">The sequence shown here is derived from an EMBL/GenBank/DDBJ whole genome shotgun (WGS) entry which is preliminary data.</text>
</comment>
<dbReference type="Pfam" id="PF00213">
    <property type="entry name" value="OSCP"/>
    <property type="match status" value="1"/>
</dbReference>
<dbReference type="PANTHER" id="PTHR11910">
    <property type="entry name" value="ATP SYNTHASE DELTA CHAIN"/>
    <property type="match status" value="1"/>
</dbReference>
<gene>
    <name evidence="15" type="ORF">NYPRO_LOCUS26273</name>
</gene>
<comment type="subunit">
    <text evidence="12">Component of the ATP synthase complex composed at least of ATP5F1A/subunit alpha, ATP5F1B/subunit beta, ATP5MC1/subunit c (homooctomer), MT-ATP6/subunit a, MT-ATP8/subunit 8, ATP5ME/subunit e, ATP5MF/subunit f, ATP5MG/subunit g, ATP5MK/subunit k, ATP5MJ/subunit j, ATP5F1C/subunit gamma, ATP5F1D/subunit delta, ATP5F1E/subunit epsilon, ATP5PF/subunit F6, ATP5PB/subunit b, ATP5PD/subunit d, ATP5PO/subunit OSCP. ATP synthase complex consists of a soluble F(1) head domain (subunits alpha(3) and beta(3)) - the catalytic core - and a membrane F(0) domain - the membrane proton channel (subunits c, a, 8, e, f, g, k and j). These two domains are linked by a central stalk (subunits gamma, delta, and epsilon) rotating inside the F1 region and a stationary peripheral stalk (subunits F6, b, d, and OSCP).</text>
</comment>
<keyword evidence="7" id="KW-0406">Ion transport</keyword>
<evidence type="ECO:0000256" key="12">
    <source>
        <dbReference type="ARBA" id="ARBA00064647"/>
    </source>
</evidence>
<dbReference type="SUPFAM" id="SSF47928">
    <property type="entry name" value="N-terminal domain of the delta subunit of the F1F0-ATP synthase"/>
    <property type="match status" value="1"/>
</dbReference>
<evidence type="ECO:0000256" key="7">
    <source>
        <dbReference type="ARBA" id="ARBA00023065"/>
    </source>
</evidence>
<comment type="similarity">
    <text evidence="2">Belongs to the ATPase delta chain family.</text>
</comment>
<keyword evidence="16" id="KW-1185">Reference proteome</keyword>
<evidence type="ECO:0000256" key="4">
    <source>
        <dbReference type="ARBA" id="ARBA00022781"/>
    </source>
</evidence>
<keyword evidence="9" id="KW-0472">Membrane</keyword>
<organism evidence="15 16">
    <name type="scientific">Nyctereutes procyonoides</name>
    <name type="common">Raccoon dog</name>
    <name type="synonym">Canis procyonoides</name>
    <dbReference type="NCBI Taxonomy" id="34880"/>
    <lineage>
        <taxon>Eukaryota</taxon>
        <taxon>Metazoa</taxon>
        <taxon>Chordata</taxon>
        <taxon>Craniata</taxon>
        <taxon>Vertebrata</taxon>
        <taxon>Euteleostomi</taxon>
        <taxon>Mammalia</taxon>
        <taxon>Eutheria</taxon>
        <taxon>Laurasiatheria</taxon>
        <taxon>Carnivora</taxon>
        <taxon>Caniformia</taxon>
        <taxon>Canidae</taxon>
        <taxon>Nyctereutes</taxon>
    </lineage>
</organism>
<evidence type="ECO:0000256" key="1">
    <source>
        <dbReference type="ARBA" id="ARBA00004273"/>
    </source>
</evidence>
<evidence type="ECO:0000256" key="8">
    <source>
        <dbReference type="ARBA" id="ARBA00023128"/>
    </source>
</evidence>
<dbReference type="AlphaFoldDB" id="A0A811ZWZ4"/>
<dbReference type="FunFam" id="1.10.520.20:FF:000002">
    <property type="entry name" value="ATP synthase subunit O, mitochondrial"/>
    <property type="match status" value="1"/>
</dbReference>
<evidence type="ECO:0000256" key="11">
    <source>
        <dbReference type="ARBA" id="ARBA00033369"/>
    </source>
</evidence>
<evidence type="ECO:0000256" key="13">
    <source>
        <dbReference type="ARBA" id="ARBA00073432"/>
    </source>
</evidence>
<keyword evidence="5" id="KW-0999">Mitochondrion inner membrane</keyword>
<reference evidence="15" key="1">
    <citation type="submission" date="2020-12" db="EMBL/GenBank/DDBJ databases">
        <authorList>
            <consortium name="Molecular Ecology Group"/>
        </authorList>
    </citation>
    <scope>NUCLEOTIDE SEQUENCE</scope>
    <source>
        <strain evidence="15">TBG_1078</strain>
    </source>
</reference>
<dbReference type="InterPro" id="IPR026015">
    <property type="entry name" value="ATP_synth_OSCP/delta_N_sf"/>
</dbReference>
<sequence length="184" mass="20561">MATPVVSRLQFSKLMRPPVHIYGIKGHYATALYSAASKQNKLEQVEKELRVAQIWKEPKMATSTMTSYVKCSMKVKSLNDVTAKVKFSPVISNLVSLLVENCHLNNTPGVIFAFSTMMSAHHGEVLCSVTTTSPLDEVTFTQLKTVLKSFLSKGQVLKLEVKKYADMSLKTKIQELSRAMQEVF</sequence>
<comment type="subcellular location">
    <subcellularLocation>
        <location evidence="1">Mitochondrion inner membrane</location>
    </subcellularLocation>
</comment>
<accession>A0A811ZWZ4</accession>
<keyword evidence="6" id="KW-0809">Transit peptide</keyword>
<evidence type="ECO:0000256" key="6">
    <source>
        <dbReference type="ARBA" id="ARBA00022946"/>
    </source>
</evidence>
<dbReference type="Gene3D" id="1.10.520.20">
    <property type="entry name" value="N-terminal domain of the delta subunit of the F1F0-ATP synthase"/>
    <property type="match status" value="1"/>
</dbReference>
<evidence type="ECO:0000256" key="2">
    <source>
        <dbReference type="ARBA" id="ARBA00007046"/>
    </source>
</evidence>
<dbReference type="InterPro" id="IPR000711">
    <property type="entry name" value="ATPase_OSCP/dsu"/>
</dbReference>
<evidence type="ECO:0000256" key="3">
    <source>
        <dbReference type="ARBA" id="ARBA00022448"/>
    </source>
</evidence>
<evidence type="ECO:0000313" key="15">
    <source>
        <dbReference type="EMBL" id="CAD7693481.1"/>
    </source>
</evidence>
<evidence type="ECO:0000313" key="16">
    <source>
        <dbReference type="Proteomes" id="UP000645828"/>
    </source>
</evidence>
<proteinExistence type="inferred from homology"/>
<keyword evidence="10" id="KW-0066">ATP synthesis</keyword>
<keyword evidence="4" id="KW-0375">Hydrogen ion transport</keyword>
<name>A0A811ZWZ4_NYCPR</name>
<evidence type="ECO:0000256" key="9">
    <source>
        <dbReference type="ARBA" id="ARBA00023136"/>
    </source>
</evidence>
<dbReference type="PRINTS" id="PR00125">
    <property type="entry name" value="ATPASEDELTA"/>
</dbReference>
<evidence type="ECO:0000256" key="10">
    <source>
        <dbReference type="ARBA" id="ARBA00023310"/>
    </source>
</evidence>
<dbReference type="GO" id="GO:0045259">
    <property type="term" value="C:proton-transporting ATP synthase complex"/>
    <property type="evidence" value="ECO:0007669"/>
    <property type="project" value="UniProtKB-ARBA"/>
</dbReference>
<dbReference type="Proteomes" id="UP000645828">
    <property type="component" value="Unassembled WGS sequence"/>
</dbReference>
<keyword evidence="8" id="KW-0496">Mitochondrion</keyword>
<dbReference type="EMBL" id="CAJHUB010000782">
    <property type="protein sequence ID" value="CAD7693481.1"/>
    <property type="molecule type" value="Genomic_DNA"/>
</dbReference>
<evidence type="ECO:0000256" key="5">
    <source>
        <dbReference type="ARBA" id="ARBA00022792"/>
    </source>
</evidence>
<keyword evidence="3" id="KW-0813">Transport</keyword>